<evidence type="ECO:0000256" key="5">
    <source>
        <dbReference type="ARBA" id="ARBA00022980"/>
    </source>
</evidence>
<dbReference type="SUPFAM" id="SSF46992">
    <property type="entry name" value="Ribosomal protein S20"/>
    <property type="match status" value="1"/>
</dbReference>
<evidence type="ECO:0000256" key="2">
    <source>
        <dbReference type="ARBA" id="ARBA00007634"/>
    </source>
</evidence>
<keyword evidence="6 8" id="KW-0687">Ribonucleoprotein</keyword>
<dbReference type="Gene3D" id="1.20.58.110">
    <property type="entry name" value="Ribosomal protein S20"/>
    <property type="match status" value="1"/>
</dbReference>
<evidence type="ECO:0000256" key="8">
    <source>
        <dbReference type="HAMAP-Rule" id="MF_00500"/>
    </source>
</evidence>
<evidence type="ECO:0000256" key="7">
    <source>
        <dbReference type="ARBA" id="ARBA00035136"/>
    </source>
</evidence>
<comment type="function">
    <text evidence="1 8">Binds directly to 16S ribosomal RNA.</text>
</comment>
<dbReference type="PATRIC" id="fig|93930.3.peg.1153"/>
<evidence type="ECO:0000313" key="10">
    <source>
        <dbReference type="Proteomes" id="UP000058636"/>
    </source>
</evidence>
<evidence type="ECO:0000313" key="9">
    <source>
        <dbReference type="EMBL" id="KUK23518.1"/>
    </source>
</evidence>
<sequence>MPNIKSAKKRVRVSEKRRLRNKAYKTFFKNRIKEVLKAIENKEPKEVVLELTRKAQAAIDKAVSKGVIHKNQGARRKARLFEKVNEYLKTLETNQE</sequence>
<organism evidence="9 10">
    <name type="scientific">Thermotoga petrophila</name>
    <dbReference type="NCBI Taxonomy" id="93929"/>
    <lineage>
        <taxon>Bacteria</taxon>
        <taxon>Thermotogati</taxon>
        <taxon>Thermotogota</taxon>
        <taxon>Thermotogae</taxon>
        <taxon>Thermotogales</taxon>
        <taxon>Thermotogaceae</taxon>
        <taxon>Thermotoga</taxon>
    </lineage>
</organism>
<dbReference type="FunFam" id="1.20.58.110:FF:000001">
    <property type="entry name" value="30S ribosomal protein S20"/>
    <property type="match status" value="1"/>
</dbReference>
<dbReference type="HAMAP" id="MF_00500">
    <property type="entry name" value="Ribosomal_bS20"/>
    <property type="match status" value="1"/>
</dbReference>
<dbReference type="InterPro" id="IPR002583">
    <property type="entry name" value="Ribosomal_bS20"/>
</dbReference>
<name>A0A101ERC8_9THEM</name>
<evidence type="ECO:0000256" key="4">
    <source>
        <dbReference type="ARBA" id="ARBA00022884"/>
    </source>
</evidence>
<evidence type="ECO:0000256" key="1">
    <source>
        <dbReference type="ARBA" id="ARBA00003134"/>
    </source>
</evidence>
<dbReference type="InterPro" id="IPR036510">
    <property type="entry name" value="Ribosomal_bS20_sf"/>
</dbReference>
<protein>
    <recommendedName>
        <fullName evidence="7 8">Small ribosomal subunit protein bS20</fullName>
    </recommendedName>
</protein>
<gene>
    <name evidence="8" type="primary">rpsT</name>
    <name evidence="9" type="ORF">XD57_0370</name>
</gene>
<dbReference type="AlphaFoldDB" id="A0A101ERC8"/>
<dbReference type="EMBL" id="LGFG01000018">
    <property type="protein sequence ID" value="KUK23518.1"/>
    <property type="molecule type" value="Genomic_DNA"/>
</dbReference>
<evidence type="ECO:0000256" key="3">
    <source>
        <dbReference type="ARBA" id="ARBA00022730"/>
    </source>
</evidence>
<keyword evidence="5 8" id="KW-0689">Ribosomal protein</keyword>
<keyword evidence="4 8" id="KW-0694">RNA-binding</keyword>
<dbReference type="NCBIfam" id="TIGR00029">
    <property type="entry name" value="S20"/>
    <property type="match status" value="1"/>
</dbReference>
<proteinExistence type="inferred from homology"/>
<comment type="similarity">
    <text evidence="2 8">Belongs to the bacterial ribosomal protein bS20 family.</text>
</comment>
<accession>A0A101ERC8</accession>
<dbReference type="GO" id="GO:0006412">
    <property type="term" value="P:translation"/>
    <property type="evidence" value="ECO:0007669"/>
    <property type="project" value="UniProtKB-UniRule"/>
</dbReference>
<dbReference type="PANTHER" id="PTHR33398">
    <property type="entry name" value="30S RIBOSOMAL PROTEIN S20"/>
    <property type="match status" value="1"/>
</dbReference>
<dbReference type="GO" id="GO:0070181">
    <property type="term" value="F:small ribosomal subunit rRNA binding"/>
    <property type="evidence" value="ECO:0007669"/>
    <property type="project" value="TreeGrafter"/>
</dbReference>
<keyword evidence="3 8" id="KW-0699">rRNA-binding</keyword>
<dbReference type="PANTHER" id="PTHR33398:SF1">
    <property type="entry name" value="SMALL RIBOSOMAL SUBUNIT PROTEIN BS20C"/>
    <property type="match status" value="1"/>
</dbReference>
<dbReference type="GO" id="GO:0015935">
    <property type="term" value="C:small ribosomal subunit"/>
    <property type="evidence" value="ECO:0007669"/>
    <property type="project" value="TreeGrafter"/>
</dbReference>
<dbReference type="GO" id="GO:0005829">
    <property type="term" value="C:cytosol"/>
    <property type="evidence" value="ECO:0007669"/>
    <property type="project" value="TreeGrafter"/>
</dbReference>
<comment type="caution">
    <text evidence="9">The sequence shown here is derived from an EMBL/GenBank/DDBJ whole genome shotgun (WGS) entry which is preliminary data.</text>
</comment>
<dbReference type="Pfam" id="PF01649">
    <property type="entry name" value="Ribosomal_S20p"/>
    <property type="match status" value="1"/>
</dbReference>
<reference evidence="9 10" key="1">
    <citation type="journal article" date="2015" name="MBio">
        <title>Genome-Resolved Metagenomic Analysis Reveals Roles for Candidate Phyla and Other Microbial Community Members in Biogeochemical Transformations in Oil Reservoirs.</title>
        <authorList>
            <person name="Hu P."/>
            <person name="Tom L."/>
            <person name="Singh A."/>
            <person name="Thomas B.C."/>
            <person name="Baker B.J."/>
            <person name="Piceno Y.M."/>
            <person name="Andersen G.L."/>
            <person name="Banfield J.F."/>
        </authorList>
    </citation>
    <scope>NUCLEOTIDE SEQUENCE [LARGE SCALE GENOMIC DNA]</scope>
    <source>
        <strain evidence="9">46_26</strain>
    </source>
</reference>
<evidence type="ECO:0000256" key="6">
    <source>
        <dbReference type="ARBA" id="ARBA00023274"/>
    </source>
</evidence>
<dbReference type="GO" id="GO:0003735">
    <property type="term" value="F:structural constituent of ribosome"/>
    <property type="evidence" value="ECO:0007669"/>
    <property type="project" value="InterPro"/>
</dbReference>
<dbReference type="RefSeq" id="WP_038052496.1">
    <property type="nucleotide sequence ID" value="NZ_DAITJQ010000001.1"/>
</dbReference>
<dbReference type="Proteomes" id="UP000058636">
    <property type="component" value="Unassembled WGS sequence"/>
</dbReference>